<organism evidence="10 11">
    <name type="scientific">Candidatus Sungbacteria bacterium RIFCSPLOWO2_01_FULL_59_16</name>
    <dbReference type="NCBI Taxonomy" id="1802280"/>
    <lineage>
        <taxon>Bacteria</taxon>
        <taxon>Candidatus Sungiibacteriota</taxon>
    </lineage>
</organism>
<feature type="domain" description="Helicase C-terminal" evidence="9">
    <location>
        <begin position="467"/>
        <end position="652"/>
    </location>
</feature>
<dbReference type="InterPro" id="IPR027417">
    <property type="entry name" value="P-loop_NTPase"/>
</dbReference>
<reference evidence="10 11" key="1">
    <citation type="journal article" date="2016" name="Nat. Commun.">
        <title>Thousands of microbial genomes shed light on interconnected biogeochemical processes in an aquifer system.</title>
        <authorList>
            <person name="Anantharaman K."/>
            <person name="Brown C.T."/>
            <person name="Hug L.A."/>
            <person name="Sharon I."/>
            <person name="Castelle C.J."/>
            <person name="Probst A.J."/>
            <person name="Thomas B.C."/>
            <person name="Singh A."/>
            <person name="Wilkins M.J."/>
            <person name="Karaoz U."/>
            <person name="Brodie E.L."/>
            <person name="Williams K.H."/>
            <person name="Hubbard S.S."/>
            <person name="Banfield J.F."/>
        </authorList>
    </citation>
    <scope>NUCLEOTIDE SEQUENCE [LARGE SCALE GENOMIC DNA]</scope>
</reference>
<dbReference type="Gene3D" id="3.40.50.300">
    <property type="entry name" value="P-loop containing nucleotide triphosphate hydrolases"/>
    <property type="match status" value="2"/>
</dbReference>
<dbReference type="CDD" id="cd17992">
    <property type="entry name" value="DEXHc_RecG"/>
    <property type="match status" value="1"/>
</dbReference>
<protein>
    <submittedName>
        <fullName evidence="10">ATP-dependent DNA helicase RecG</fullName>
    </submittedName>
</protein>
<evidence type="ECO:0000256" key="2">
    <source>
        <dbReference type="ARBA" id="ARBA00022763"/>
    </source>
</evidence>
<proteinExistence type="predicted"/>
<dbReference type="NCBIfam" id="NF008165">
    <property type="entry name" value="PRK10917.1-3"/>
    <property type="match status" value="1"/>
</dbReference>
<dbReference type="Gene3D" id="2.40.50.140">
    <property type="entry name" value="Nucleic acid-binding proteins"/>
    <property type="match status" value="1"/>
</dbReference>
<dbReference type="Pfam" id="PF00270">
    <property type="entry name" value="DEAD"/>
    <property type="match status" value="1"/>
</dbReference>
<accession>A0A1G2LAH4</accession>
<dbReference type="SMART" id="SM00487">
    <property type="entry name" value="DEXDc"/>
    <property type="match status" value="1"/>
</dbReference>
<evidence type="ECO:0000256" key="7">
    <source>
        <dbReference type="ARBA" id="ARBA00023204"/>
    </source>
</evidence>
<dbReference type="InterPro" id="IPR033454">
    <property type="entry name" value="RecG_wedge"/>
</dbReference>
<dbReference type="InterPro" id="IPR014001">
    <property type="entry name" value="Helicase_ATP-bd"/>
</dbReference>
<evidence type="ECO:0000256" key="5">
    <source>
        <dbReference type="ARBA" id="ARBA00022840"/>
    </source>
</evidence>
<keyword evidence="3" id="KW-0378">Hydrolase</keyword>
<dbReference type="EMBL" id="MHQS01000013">
    <property type="protein sequence ID" value="OHA08635.1"/>
    <property type="molecule type" value="Genomic_DNA"/>
</dbReference>
<dbReference type="SMART" id="SM00490">
    <property type="entry name" value="HELICc"/>
    <property type="match status" value="1"/>
</dbReference>
<name>A0A1G2LAH4_9BACT</name>
<dbReference type="STRING" id="1802280.A3B37_01835"/>
<keyword evidence="1" id="KW-0547">Nucleotide-binding</keyword>
<dbReference type="NCBIfam" id="NF008168">
    <property type="entry name" value="PRK10917.2-2"/>
    <property type="match status" value="1"/>
</dbReference>
<dbReference type="GO" id="GO:0006281">
    <property type="term" value="P:DNA repair"/>
    <property type="evidence" value="ECO:0007669"/>
    <property type="project" value="UniProtKB-KW"/>
</dbReference>
<keyword evidence="4 10" id="KW-0347">Helicase</keyword>
<evidence type="ECO:0000256" key="3">
    <source>
        <dbReference type="ARBA" id="ARBA00022801"/>
    </source>
</evidence>
<keyword evidence="2" id="KW-0227">DNA damage</keyword>
<dbReference type="PANTHER" id="PTHR47964">
    <property type="entry name" value="ATP-DEPENDENT DNA HELICASE HOMOLOG RECG, CHLOROPLASTIC"/>
    <property type="match status" value="1"/>
</dbReference>
<dbReference type="GO" id="GO:0003677">
    <property type="term" value="F:DNA binding"/>
    <property type="evidence" value="ECO:0007669"/>
    <property type="project" value="UniProtKB-KW"/>
</dbReference>
<evidence type="ECO:0000259" key="9">
    <source>
        <dbReference type="PROSITE" id="PS51194"/>
    </source>
</evidence>
<feature type="domain" description="Helicase ATP-binding" evidence="8">
    <location>
        <begin position="275"/>
        <end position="448"/>
    </location>
</feature>
<dbReference type="GO" id="GO:0005524">
    <property type="term" value="F:ATP binding"/>
    <property type="evidence" value="ECO:0007669"/>
    <property type="project" value="UniProtKB-KW"/>
</dbReference>
<evidence type="ECO:0000256" key="1">
    <source>
        <dbReference type="ARBA" id="ARBA00022741"/>
    </source>
</evidence>
<dbReference type="GO" id="GO:0016787">
    <property type="term" value="F:hydrolase activity"/>
    <property type="evidence" value="ECO:0007669"/>
    <property type="project" value="UniProtKB-KW"/>
</dbReference>
<keyword evidence="7" id="KW-0234">DNA repair</keyword>
<dbReference type="InterPro" id="IPR011545">
    <property type="entry name" value="DEAD/DEAH_box_helicase_dom"/>
</dbReference>
<evidence type="ECO:0000313" key="11">
    <source>
        <dbReference type="Proteomes" id="UP000176705"/>
    </source>
</evidence>
<dbReference type="CDD" id="cd04488">
    <property type="entry name" value="RecG_wedge_OBF"/>
    <property type="match status" value="1"/>
</dbReference>
<dbReference type="PANTHER" id="PTHR47964:SF1">
    <property type="entry name" value="ATP-DEPENDENT DNA HELICASE HOMOLOG RECG, CHLOROPLASTIC"/>
    <property type="match status" value="1"/>
</dbReference>
<evidence type="ECO:0000256" key="6">
    <source>
        <dbReference type="ARBA" id="ARBA00023125"/>
    </source>
</evidence>
<dbReference type="InterPro" id="IPR047112">
    <property type="entry name" value="RecG/Mfd"/>
</dbReference>
<dbReference type="PROSITE" id="PS51192">
    <property type="entry name" value="HELICASE_ATP_BIND_1"/>
    <property type="match status" value="1"/>
</dbReference>
<evidence type="ECO:0000259" key="8">
    <source>
        <dbReference type="PROSITE" id="PS51192"/>
    </source>
</evidence>
<dbReference type="SUPFAM" id="SSF52540">
    <property type="entry name" value="P-loop containing nucleoside triphosphate hydrolases"/>
    <property type="match status" value="2"/>
</dbReference>
<evidence type="ECO:0000313" key="10">
    <source>
        <dbReference type="EMBL" id="OHA08635.1"/>
    </source>
</evidence>
<dbReference type="AlphaFoldDB" id="A0A1G2LAH4"/>
<gene>
    <name evidence="10" type="ORF">A3B37_01835</name>
</gene>
<dbReference type="SUPFAM" id="SSF50249">
    <property type="entry name" value="Nucleic acid-binding proteins"/>
    <property type="match status" value="1"/>
</dbReference>
<evidence type="ECO:0000256" key="4">
    <source>
        <dbReference type="ARBA" id="ARBA00022806"/>
    </source>
</evidence>
<dbReference type="Proteomes" id="UP000176705">
    <property type="component" value="Unassembled WGS sequence"/>
</dbReference>
<dbReference type="InterPro" id="IPR001650">
    <property type="entry name" value="Helicase_C-like"/>
</dbReference>
<comment type="caution">
    <text evidence="10">The sequence shown here is derived from an EMBL/GenBank/DDBJ whole genome shotgun (WGS) entry which is preliminary data.</text>
</comment>
<dbReference type="InterPro" id="IPR012340">
    <property type="entry name" value="NA-bd_OB-fold"/>
</dbReference>
<dbReference type="PROSITE" id="PS51194">
    <property type="entry name" value="HELICASE_CTER"/>
    <property type="match status" value="1"/>
</dbReference>
<keyword evidence="6" id="KW-0238">DNA-binding</keyword>
<dbReference type="GO" id="GO:0003678">
    <property type="term" value="F:DNA helicase activity"/>
    <property type="evidence" value="ECO:0007669"/>
    <property type="project" value="TreeGrafter"/>
</dbReference>
<sequence length="713" mass="79953">MDLATPVEQAFRITPRQKSALARIGIRTVRDVLFHFPSRYESLGGLKQIRDLAEGEKASVIAEVVGLKAEKTWKKKLRIAEGVVRDATGTLGVVWFNQPYIANVLKPGVRARFSGKITRHKTGLTITNPSFEPMGQDERMYTVGDSLLPVYPESYGITSRWFRYQIQHLLPTLANISDAIPPDILAKYHLPNFDRAIRAIHAPKAVGEAEAARKRFSFEEILYIQLARQRNRKQLEREPAFRIPADTELMQRFATSLPFSLTGAQKRAIEQILRDFGKQHPMARLLEGDVGSGKTLVAAAAALNAIAQGYQVAYMAPTEILARQHFDEFIRRLAAFKIRIGLLTGSEGKKFPSKVNPNAATHIAKSQLLKWCLSGDIQILIGTHALIEDRVKFKKLGFVVVDEQHRFGVRQRQAAAKGIRPHYLSMTATPIPRTLALTMYGDLDLTLLDEMPPGREPVETRVIAPKEREATYAFIREEVRHGGQVFVICPKIESLDANTRMNANDTNGGRSQSQQKLEWAEVKSVKTEFKKLSEEIFPDLRIGMVHGKLKPAEKDAVMQKFKNHQLDILVSTSVVEVGVDVPNASVMMIEGGERFGLAQLHQFRGRVGRGPRKSYCLVFTTDGGETRRLKALRDAKTGFELAEYDLAFRGPGELSGKKQWGISDVGMDALKNIKMVEAARTEAQELVTQDFELSSYPLLRERVATISAEYHFE</sequence>
<dbReference type="Pfam" id="PF00271">
    <property type="entry name" value="Helicase_C"/>
    <property type="match status" value="1"/>
</dbReference>
<dbReference type="Pfam" id="PF17191">
    <property type="entry name" value="RecG_wedge"/>
    <property type="match status" value="1"/>
</dbReference>
<keyword evidence="5" id="KW-0067">ATP-binding</keyword>